<dbReference type="Proteomes" id="UP000183832">
    <property type="component" value="Unassembled WGS sequence"/>
</dbReference>
<comment type="similarity">
    <text evidence="2">Belongs to the RRP4 family.</text>
</comment>
<dbReference type="InterPro" id="IPR036612">
    <property type="entry name" value="KH_dom_type_1_sf"/>
</dbReference>
<dbReference type="PANTHER" id="PTHR21321">
    <property type="entry name" value="PNAS-3 RELATED"/>
    <property type="match status" value="1"/>
</dbReference>
<dbReference type="GO" id="GO:0000176">
    <property type="term" value="C:nuclear exosome (RNase complex)"/>
    <property type="evidence" value="ECO:0007669"/>
    <property type="project" value="TreeGrafter"/>
</dbReference>
<dbReference type="InterPro" id="IPR012340">
    <property type="entry name" value="NA-bd_OB-fold"/>
</dbReference>
<dbReference type="InterPro" id="IPR025721">
    <property type="entry name" value="Exosome_cplx_N_dom"/>
</dbReference>
<dbReference type="SUPFAM" id="SSF110324">
    <property type="entry name" value="Ribosomal L27 protein-like"/>
    <property type="match status" value="1"/>
</dbReference>
<dbReference type="InterPro" id="IPR048565">
    <property type="entry name" value="S1_RRP4"/>
</dbReference>
<dbReference type="FunFam" id="2.40.50.140:FF:000038">
    <property type="entry name" value="Exosome complex component RRP4"/>
    <property type="match status" value="1"/>
</dbReference>
<dbReference type="SUPFAM" id="SSF54791">
    <property type="entry name" value="Eukaryotic type KH-domain (KH-domain type I)"/>
    <property type="match status" value="1"/>
</dbReference>
<feature type="domain" description="K Homology" evidence="8">
    <location>
        <begin position="170"/>
        <end position="209"/>
    </location>
</feature>
<dbReference type="InterPro" id="IPR004088">
    <property type="entry name" value="KH_dom_type_1"/>
</dbReference>
<dbReference type="InterPro" id="IPR026699">
    <property type="entry name" value="Exosome_RNA_bind1/RRP40/RRP4"/>
</dbReference>
<dbReference type="Pfam" id="PF15985">
    <property type="entry name" value="KH_6"/>
    <property type="match status" value="1"/>
</dbReference>
<keyword evidence="6" id="KW-0539">Nucleus</keyword>
<dbReference type="PANTHER" id="PTHR21321:SF4">
    <property type="entry name" value="EXOSOME COMPLEX COMPONENT RRP4"/>
    <property type="match status" value="1"/>
</dbReference>
<evidence type="ECO:0000256" key="3">
    <source>
        <dbReference type="ARBA" id="ARBA00022552"/>
    </source>
</evidence>
<name>A0A1J1I077_9DIPT</name>
<dbReference type="Pfam" id="PF14382">
    <property type="entry name" value="ECR1_N"/>
    <property type="match status" value="1"/>
</dbReference>
<dbReference type="GO" id="GO:0003723">
    <property type="term" value="F:RNA binding"/>
    <property type="evidence" value="ECO:0007669"/>
    <property type="project" value="UniProtKB-KW"/>
</dbReference>
<dbReference type="Gene3D" id="2.40.50.140">
    <property type="entry name" value="Nucleic acid-binding proteins"/>
    <property type="match status" value="1"/>
</dbReference>
<dbReference type="GO" id="GO:0071051">
    <property type="term" value="P:poly(A)-dependent snoRNA 3'-end processing"/>
    <property type="evidence" value="ECO:0007669"/>
    <property type="project" value="TreeGrafter"/>
</dbReference>
<gene>
    <name evidence="10" type="ORF">CLUMA_CG006468</name>
</gene>
<dbReference type="STRING" id="568069.A0A1J1I077"/>
<feature type="domain" description="RRP4 S1" evidence="9">
    <location>
        <begin position="76"/>
        <end position="148"/>
    </location>
</feature>
<keyword evidence="5" id="KW-0694">RNA-binding</keyword>
<evidence type="ECO:0000256" key="4">
    <source>
        <dbReference type="ARBA" id="ARBA00022835"/>
    </source>
</evidence>
<comment type="subcellular location">
    <subcellularLocation>
        <location evidence="1">Nucleus</location>
    </subcellularLocation>
</comment>
<dbReference type="Pfam" id="PF21266">
    <property type="entry name" value="S1_RRP4"/>
    <property type="match status" value="1"/>
</dbReference>
<dbReference type="CDD" id="cd22525">
    <property type="entry name" value="KH-I_Rrp4_eukar"/>
    <property type="match status" value="1"/>
</dbReference>
<dbReference type="EMBL" id="CVRI01000036">
    <property type="protein sequence ID" value="CRK92972.1"/>
    <property type="molecule type" value="Genomic_DNA"/>
</dbReference>
<dbReference type="GO" id="GO:0000467">
    <property type="term" value="P:exonucleolytic trimming to generate mature 3'-end of 5.8S rRNA from tricistronic rRNA transcript (SSU-rRNA, 5.8S rRNA, LSU-rRNA)"/>
    <property type="evidence" value="ECO:0007669"/>
    <property type="project" value="TreeGrafter"/>
</dbReference>
<dbReference type="GO" id="GO:0071035">
    <property type="term" value="P:nuclear polyadenylation-dependent rRNA catabolic process"/>
    <property type="evidence" value="ECO:0007669"/>
    <property type="project" value="TreeGrafter"/>
</dbReference>
<evidence type="ECO:0000256" key="5">
    <source>
        <dbReference type="ARBA" id="ARBA00022884"/>
    </source>
</evidence>
<dbReference type="OrthoDB" id="1650at2759"/>
<accession>A0A1J1I077</accession>
<dbReference type="GO" id="GO:0071034">
    <property type="term" value="P:CUT catabolic process"/>
    <property type="evidence" value="ECO:0007669"/>
    <property type="project" value="TreeGrafter"/>
</dbReference>
<keyword evidence="3" id="KW-0698">rRNA processing</keyword>
<keyword evidence="11" id="KW-1185">Reference proteome</keyword>
<dbReference type="GO" id="GO:0010468">
    <property type="term" value="P:regulation of gene expression"/>
    <property type="evidence" value="ECO:0007669"/>
    <property type="project" value="UniProtKB-ARBA"/>
</dbReference>
<dbReference type="Gene3D" id="2.40.50.100">
    <property type="match status" value="1"/>
</dbReference>
<sequence length="294" mass="33108">MTSNIKINLLIDKPKYTADLGDNNYRVFTPGESITEQKDFMRGHGTYVENGEIKSSVVGVVKKINKLISVIPMKSKYTGEIGDVVVGRVTEIQKKRWKIDTNSRLDSVLLISSINLPGGELRRRNAEDEQSMRKLLQEEDLLSAEVQNVFVDGSLSLHTRSLKYGKLSQGILVSVSPSLIKRRKTHFHNLPCGVSIIIGNNGYVWVSPTVNVELEGQGGFTQNLEAVSKTDREMIVRIKNCILALSSCYVMIYDTSIMLAYEESLKYEPKDLLNQDIMYEVGFNAKQRLLMVNQ</sequence>
<evidence type="ECO:0000259" key="8">
    <source>
        <dbReference type="Pfam" id="PF15985"/>
    </source>
</evidence>
<dbReference type="GO" id="GO:0071038">
    <property type="term" value="P:TRAMP-dependent tRNA surveillance pathway"/>
    <property type="evidence" value="ECO:0007669"/>
    <property type="project" value="TreeGrafter"/>
</dbReference>
<evidence type="ECO:0000259" key="7">
    <source>
        <dbReference type="Pfam" id="PF14382"/>
    </source>
</evidence>
<dbReference type="CDD" id="cd05789">
    <property type="entry name" value="S1_Rrp4"/>
    <property type="match status" value="1"/>
</dbReference>
<dbReference type="GO" id="GO:0000177">
    <property type="term" value="C:cytoplasmic exosome (RNase complex)"/>
    <property type="evidence" value="ECO:0007669"/>
    <property type="project" value="TreeGrafter"/>
</dbReference>
<organism evidence="10 11">
    <name type="scientific">Clunio marinus</name>
    <dbReference type="NCBI Taxonomy" id="568069"/>
    <lineage>
        <taxon>Eukaryota</taxon>
        <taxon>Metazoa</taxon>
        <taxon>Ecdysozoa</taxon>
        <taxon>Arthropoda</taxon>
        <taxon>Hexapoda</taxon>
        <taxon>Insecta</taxon>
        <taxon>Pterygota</taxon>
        <taxon>Neoptera</taxon>
        <taxon>Endopterygota</taxon>
        <taxon>Diptera</taxon>
        <taxon>Nematocera</taxon>
        <taxon>Chironomoidea</taxon>
        <taxon>Chironomidae</taxon>
        <taxon>Clunio</taxon>
    </lineage>
</organism>
<dbReference type="AlphaFoldDB" id="A0A1J1I077"/>
<feature type="domain" description="Exosome complex component N-terminal" evidence="7">
    <location>
        <begin position="28"/>
        <end position="63"/>
    </location>
</feature>
<evidence type="ECO:0000313" key="11">
    <source>
        <dbReference type="Proteomes" id="UP000183832"/>
    </source>
</evidence>
<evidence type="ECO:0000256" key="6">
    <source>
        <dbReference type="ARBA" id="ARBA00023242"/>
    </source>
</evidence>
<dbReference type="SUPFAM" id="SSF50249">
    <property type="entry name" value="Nucleic acid-binding proteins"/>
    <property type="match status" value="1"/>
</dbReference>
<keyword evidence="4" id="KW-0271">Exosome</keyword>
<dbReference type="GO" id="GO:0034475">
    <property type="term" value="P:U4 snRNA 3'-end processing"/>
    <property type="evidence" value="ECO:0007669"/>
    <property type="project" value="TreeGrafter"/>
</dbReference>
<evidence type="ECO:0000256" key="2">
    <source>
        <dbReference type="ARBA" id="ARBA00009155"/>
    </source>
</evidence>
<proteinExistence type="inferred from homology"/>
<evidence type="ECO:0000259" key="9">
    <source>
        <dbReference type="Pfam" id="PF21266"/>
    </source>
</evidence>
<reference evidence="10 11" key="1">
    <citation type="submission" date="2015-04" db="EMBL/GenBank/DDBJ databases">
        <authorList>
            <person name="Syromyatnikov M.Y."/>
            <person name="Popov V.N."/>
        </authorList>
    </citation>
    <scope>NUCLEOTIDE SEQUENCE [LARGE SCALE GENOMIC DNA]</scope>
</reference>
<protein>
    <submittedName>
        <fullName evidence="10">CLUMA_CG006468, isoform A</fullName>
    </submittedName>
</protein>
<evidence type="ECO:0000313" key="10">
    <source>
        <dbReference type="EMBL" id="CRK92972.1"/>
    </source>
</evidence>
<evidence type="ECO:0000256" key="1">
    <source>
        <dbReference type="ARBA" id="ARBA00004123"/>
    </source>
</evidence>